<accession>A0A3B0XZN0</accession>
<proteinExistence type="predicted"/>
<dbReference type="AlphaFoldDB" id="A0A3B0XZN0"/>
<name>A0A3B0XZN0_9ZZZZ</name>
<protein>
    <submittedName>
        <fullName evidence="1">Uncharacterized protein</fullName>
    </submittedName>
</protein>
<gene>
    <name evidence="1" type="ORF">MNBD_GAMMA15-209</name>
</gene>
<evidence type="ECO:0000313" key="1">
    <source>
        <dbReference type="EMBL" id="VAW73828.1"/>
    </source>
</evidence>
<sequence>MSRSVELDELSYLGYALVVADHYALLEQYAEGLITLDDLRAGLSPSL</sequence>
<dbReference type="EMBL" id="UOFN01000024">
    <property type="protein sequence ID" value="VAW73828.1"/>
    <property type="molecule type" value="Genomic_DNA"/>
</dbReference>
<reference evidence="1" key="1">
    <citation type="submission" date="2018-06" db="EMBL/GenBank/DDBJ databases">
        <authorList>
            <person name="Zhirakovskaya E."/>
        </authorList>
    </citation>
    <scope>NUCLEOTIDE SEQUENCE</scope>
</reference>
<organism evidence="1">
    <name type="scientific">hydrothermal vent metagenome</name>
    <dbReference type="NCBI Taxonomy" id="652676"/>
    <lineage>
        <taxon>unclassified sequences</taxon>
        <taxon>metagenomes</taxon>
        <taxon>ecological metagenomes</taxon>
    </lineage>
</organism>